<evidence type="ECO:0000259" key="3">
    <source>
        <dbReference type="PROSITE" id="PS50835"/>
    </source>
</evidence>
<feature type="signal peptide" evidence="2">
    <location>
        <begin position="1"/>
        <end position="24"/>
    </location>
</feature>
<gene>
    <name evidence="4" type="ORF">GON03_09725</name>
</gene>
<feature type="compositionally biased region" description="Pro residues" evidence="1">
    <location>
        <begin position="225"/>
        <end position="237"/>
    </location>
</feature>
<keyword evidence="5" id="KW-1185">Reference proteome</keyword>
<dbReference type="PROSITE" id="PS50835">
    <property type="entry name" value="IG_LIKE"/>
    <property type="match status" value="1"/>
</dbReference>
<reference evidence="4 5" key="1">
    <citation type="submission" date="2019-12" db="EMBL/GenBank/DDBJ databases">
        <authorList>
            <person name="Huq M.A."/>
        </authorList>
    </citation>
    <scope>NUCLEOTIDE SEQUENCE [LARGE SCALE GENOMIC DNA]</scope>
    <source>
        <strain evidence="4 5">MAH-18</strain>
    </source>
</reference>
<evidence type="ECO:0000313" key="4">
    <source>
        <dbReference type="EMBL" id="MVQ49461.1"/>
    </source>
</evidence>
<proteinExistence type="predicted"/>
<feature type="domain" description="Ig-like" evidence="3">
    <location>
        <begin position="228"/>
        <end position="322"/>
    </location>
</feature>
<accession>A0A6L6XQ47</accession>
<organism evidence="4 5">
    <name type="scientific">Nocardioides agri</name>
    <dbReference type="NCBI Taxonomy" id="2682843"/>
    <lineage>
        <taxon>Bacteria</taxon>
        <taxon>Bacillati</taxon>
        <taxon>Actinomycetota</taxon>
        <taxon>Actinomycetes</taxon>
        <taxon>Propionibacteriales</taxon>
        <taxon>Nocardioidaceae</taxon>
        <taxon>Nocardioides</taxon>
    </lineage>
</organism>
<sequence>MATVAALLATTPALLALSISTASAGTSSGHITCTNPAGTPAGTPDAPFDLNFTATPPATAPPTGAPYSVTGNLTVTVPGAVLAGFKANAVTASTTAVAFSGGKFALDATRTTGALTMPILGAKPAVDITNYNAAAGTADDISFTFTGVTFSGATTAGANNDTVVVSLSANQAASGLALKLMPSGLNLGWGAPGMGGLIQSTGGTCHAVAPFSSLGSTTLSSPGSTPTPSPTPTPPPAGTQTFANTAKPKVVGTVKVGKTLTCKPGSWSPAPATTSFRWLRDGKAIKKAARSRYKVVLADAKHRLSCRVAVAAPGVTPATATSGRTAKVPLPKR</sequence>
<comment type="caution">
    <text evidence="4">The sequence shown here is derived from an EMBL/GenBank/DDBJ whole genome shotgun (WGS) entry which is preliminary data.</text>
</comment>
<dbReference type="EMBL" id="WSEK01000004">
    <property type="protein sequence ID" value="MVQ49461.1"/>
    <property type="molecule type" value="Genomic_DNA"/>
</dbReference>
<dbReference type="Gene3D" id="2.60.40.2700">
    <property type="match status" value="1"/>
</dbReference>
<evidence type="ECO:0000256" key="1">
    <source>
        <dbReference type="SAM" id="MobiDB-lite"/>
    </source>
</evidence>
<feature type="region of interest" description="Disordered" evidence="1">
    <location>
        <begin position="216"/>
        <end position="243"/>
    </location>
</feature>
<dbReference type="Proteomes" id="UP000473525">
    <property type="component" value="Unassembled WGS sequence"/>
</dbReference>
<dbReference type="AlphaFoldDB" id="A0A6L6XQ47"/>
<evidence type="ECO:0000256" key="2">
    <source>
        <dbReference type="SAM" id="SignalP"/>
    </source>
</evidence>
<evidence type="ECO:0000313" key="5">
    <source>
        <dbReference type="Proteomes" id="UP000473525"/>
    </source>
</evidence>
<protein>
    <recommendedName>
        <fullName evidence="3">Ig-like domain-containing protein</fullName>
    </recommendedName>
</protein>
<dbReference type="InterPro" id="IPR007110">
    <property type="entry name" value="Ig-like_dom"/>
</dbReference>
<feature type="chain" id="PRO_5026674906" description="Ig-like domain-containing protein" evidence="2">
    <location>
        <begin position="25"/>
        <end position="333"/>
    </location>
</feature>
<dbReference type="RefSeq" id="WP_157342128.1">
    <property type="nucleotide sequence ID" value="NZ_WSEK01000004.1"/>
</dbReference>
<name>A0A6L6XQ47_9ACTN</name>
<keyword evidence="2" id="KW-0732">Signal</keyword>